<dbReference type="PRINTS" id="PR00081">
    <property type="entry name" value="GDHRDH"/>
</dbReference>
<dbReference type="InterPro" id="IPR020904">
    <property type="entry name" value="Sc_DH/Rdtase_CS"/>
</dbReference>
<evidence type="ECO:0000313" key="4">
    <source>
        <dbReference type="EMBL" id="MFD1523139.1"/>
    </source>
</evidence>
<comment type="similarity">
    <text evidence="1 3">Belongs to the short-chain dehydrogenases/reductases (SDR) family.</text>
</comment>
<keyword evidence="5" id="KW-1185">Reference proteome</keyword>
<evidence type="ECO:0000256" key="3">
    <source>
        <dbReference type="RuleBase" id="RU000363"/>
    </source>
</evidence>
<evidence type="ECO:0000313" key="5">
    <source>
        <dbReference type="Proteomes" id="UP001597114"/>
    </source>
</evidence>
<dbReference type="RefSeq" id="WP_344727735.1">
    <property type="nucleotide sequence ID" value="NZ_BAAAUS010000046.1"/>
</dbReference>
<proteinExistence type="inferred from homology"/>
<dbReference type="Proteomes" id="UP001597114">
    <property type="component" value="Unassembled WGS sequence"/>
</dbReference>
<dbReference type="PRINTS" id="PR00080">
    <property type="entry name" value="SDRFAMILY"/>
</dbReference>
<evidence type="ECO:0000256" key="1">
    <source>
        <dbReference type="ARBA" id="ARBA00006484"/>
    </source>
</evidence>
<name>A0ABW4F9S5_9PSEU</name>
<comment type="caution">
    <text evidence="4">The sequence shown here is derived from an EMBL/GenBank/DDBJ whole genome shotgun (WGS) entry which is preliminary data.</text>
</comment>
<protein>
    <submittedName>
        <fullName evidence="4">SDR family oxidoreductase</fullName>
    </submittedName>
</protein>
<gene>
    <name evidence="4" type="ORF">ACFSJD_37035</name>
</gene>
<dbReference type="SUPFAM" id="SSF51735">
    <property type="entry name" value="NAD(P)-binding Rossmann-fold domains"/>
    <property type="match status" value="1"/>
</dbReference>
<dbReference type="EMBL" id="JBHUCO010000058">
    <property type="protein sequence ID" value="MFD1523139.1"/>
    <property type="molecule type" value="Genomic_DNA"/>
</dbReference>
<dbReference type="InterPro" id="IPR036291">
    <property type="entry name" value="NAD(P)-bd_dom_sf"/>
</dbReference>
<dbReference type="PANTHER" id="PTHR44169:SF6">
    <property type="entry name" value="NADPH-DEPENDENT 1-ACYLDIHYDROXYACETONE PHOSPHATE REDUCTASE"/>
    <property type="match status" value="1"/>
</dbReference>
<sequence>MEIQNSVAVVTGANRGLGRHLAAELVKRGAKVYAGARDPHAVDLPGVVPLRIHITDPKSVAAAAAAASDATLLINNAGIDTHTDLLDGDIDKIRLDMETLFFGTLQMTRAFVPVIEANGGGGMLNVLSVLSWVHVAPHESYAAAKAASWAMTDAVRLQLAPKGIQVTALHVGYMDTDLTVGIDSPKSDPAVVAALALDGVQTGAYEVLADDLSKNARAGLSADLTVLYPQLTAPQA</sequence>
<organism evidence="4 5">
    <name type="scientific">Pseudonocardia yunnanensis</name>
    <dbReference type="NCBI Taxonomy" id="58107"/>
    <lineage>
        <taxon>Bacteria</taxon>
        <taxon>Bacillati</taxon>
        <taxon>Actinomycetota</taxon>
        <taxon>Actinomycetes</taxon>
        <taxon>Pseudonocardiales</taxon>
        <taxon>Pseudonocardiaceae</taxon>
        <taxon>Pseudonocardia</taxon>
    </lineage>
</organism>
<dbReference type="PROSITE" id="PS00061">
    <property type="entry name" value="ADH_SHORT"/>
    <property type="match status" value="1"/>
</dbReference>
<reference evidence="5" key="1">
    <citation type="journal article" date="2019" name="Int. J. Syst. Evol. Microbiol.">
        <title>The Global Catalogue of Microorganisms (GCM) 10K type strain sequencing project: providing services to taxonomists for standard genome sequencing and annotation.</title>
        <authorList>
            <consortium name="The Broad Institute Genomics Platform"/>
            <consortium name="The Broad Institute Genome Sequencing Center for Infectious Disease"/>
            <person name="Wu L."/>
            <person name="Ma J."/>
        </authorList>
    </citation>
    <scope>NUCLEOTIDE SEQUENCE [LARGE SCALE GENOMIC DNA]</scope>
    <source>
        <strain evidence="5">CCM 7043</strain>
    </source>
</reference>
<dbReference type="InterPro" id="IPR002347">
    <property type="entry name" value="SDR_fam"/>
</dbReference>
<accession>A0ABW4F9S5</accession>
<evidence type="ECO:0000256" key="2">
    <source>
        <dbReference type="ARBA" id="ARBA00023002"/>
    </source>
</evidence>
<dbReference type="NCBIfam" id="NF006119">
    <property type="entry name" value="PRK08264.1-5"/>
    <property type="match status" value="1"/>
</dbReference>
<dbReference type="Pfam" id="PF00106">
    <property type="entry name" value="adh_short"/>
    <property type="match status" value="1"/>
</dbReference>
<dbReference type="PANTHER" id="PTHR44169">
    <property type="entry name" value="NADPH-DEPENDENT 1-ACYLDIHYDROXYACETONE PHOSPHATE REDUCTASE"/>
    <property type="match status" value="1"/>
</dbReference>
<keyword evidence="2" id="KW-0560">Oxidoreductase</keyword>
<dbReference type="Gene3D" id="3.40.50.720">
    <property type="entry name" value="NAD(P)-binding Rossmann-like Domain"/>
    <property type="match status" value="1"/>
</dbReference>